<keyword evidence="3" id="KW-1185">Reference proteome</keyword>
<gene>
    <name evidence="2" type="ORF">PG996_009988</name>
</gene>
<evidence type="ECO:0000313" key="3">
    <source>
        <dbReference type="Proteomes" id="UP001446871"/>
    </source>
</evidence>
<dbReference type="Pfam" id="PF12296">
    <property type="entry name" value="HsbA"/>
    <property type="match status" value="1"/>
</dbReference>
<feature type="signal peptide" evidence="1">
    <location>
        <begin position="1"/>
        <end position="22"/>
    </location>
</feature>
<proteinExistence type="predicted"/>
<sequence length="248" mass="25071">MQLYITALATVAYLAAQTGASALPPHTNSVRGAAPEAAGGAQDIIAKIGAVSNSLDGWAGAVGMYKVGYLSLAAPDKAEKATEAALDDAIGSAKKSKPLNEKENSAVAGQVAAMLPKVQAVAKALMEKAPVMTKEGVGGKVVEDAAGVQNKMDQLFASLQVIMTAQTQPGLKKAMMGVDKVLSQTQATFSGGKMASAELTNQGVAATNQTGKASQSAPISDGVSWRQGWCGITAVWTLVAVAGLAAVV</sequence>
<organism evidence="2 3">
    <name type="scientific">Apiospora saccharicola</name>
    <dbReference type="NCBI Taxonomy" id="335842"/>
    <lineage>
        <taxon>Eukaryota</taxon>
        <taxon>Fungi</taxon>
        <taxon>Dikarya</taxon>
        <taxon>Ascomycota</taxon>
        <taxon>Pezizomycotina</taxon>
        <taxon>Sordariomycetes</taxon>
        <taxon>Xylariomycetidae</taxon>
        <taxon>Amphisphaeriales</taxon>
        <taxon>Apiosporaceae</taxon>
        <taxon>Apiospora</taxon>
    </lineage>
</organism>
<dbReference type="PANTHER" id="PTHR38123">
    <property type="entry name" value="CELL WALL SERINE-THREONINE-RICH GALACTOMANNOPROTEIN MP1 (AFU_ORTHOLOGUE AFUA_4G03240)"/>
    <property type="match status" value="1"/>
</dbReference>
<reference evidence="2 3" key="1">
    <citation type="submission" date="2023-01" db="EMBL/GenBank/DDBJ databases">
        <title>Analysis of 21 Apiospora genomes using comparative genomics revels a genus with tremendous synthesis potential of carbohydrate active enzymes and secondary metabolites.</title>
        <authorList>
            <person name="Sorensen T."/>
        </authorList>
    </citation>
    <scope>NUCLEOTIDE SEQUENCE [LARGE SCALE GENOMIC DNA]</scope>
    <source>
        <strain evidence="2 3">CBS 83171</strain>
    </source>
</reference>
<dbReference type="EMBL" id="JAQQWM010000006">
    <property type="protein sequence ID" value="KAK8060058.1"/>
    <property type="molecule type" value="Genomic_DNA"/>
</dbReference>
<evidence type="ECO:0000313" key="2">
    <source>
        <dbReference type="EMBL" id="KAK8060058.1"/>
    </source>
</evidence>
<accession>A0ABR1UMA5</accession>
<evidence type="ECO:0008006" key="4">
    <source>
        <dbReference type="Google" id="ProtNLM"/>
    </source>
</evidence>
<dbReference type="Proteomes" id="UP001446871">
    <property type="component" value="Unassembled WGS sequence"/>
</dbReference>
<protein>
    <recommendedName>
        <fullName evidence="4">Cell wall protein</fullName>
    </recommendedName>
</protein>
<name>A0ABR1UMA5_9PEZI</name>
<keyword evidence="1" id="KW-0732">Signal</keyword>
<evidence type="ECO:0000256" key="1">
    <source>
        <dbReference type="SAM" id="SignalP"/>
    </source>
</evidence>
<feature type="chain" id="PRO_5046576585" description="Cell wall protein" evidence="1">
    <location>
        <begin position="23"/>
        <end position="248"/>
    </location>
</feature>
<comment type="caution">
    <text evidence="2">The sequence shown here is derived from an EMBL/GenBank/DDBJ whole genome shotgun (WGS) entry which is preliminary data.</text>
</comment>
<dbReference type="InterPro" id="IPR021054">
    <property type="entry name" value="Cell_wall_mannoprotein_1"/>
</dbReference>
<dbReference type="PANTHER" id="PTHR38123:SF1">
    <property type="entry name" value="HYDROPHOBIC SURFACE BINDING PROTEIN"/>
    <property type="match status" value="1"/>
</dbReference>